<keyword evidence="1" id="KW-0812">Transmembrane</keyword>
<feature type="transmembrane region" description="Helical" evidence="1">
    <location>
        <begin position="87"/>
        <end position="104"/>
    </location>
</feature>
<sequence>METERIKKTDHLIKLEDAQITPFLWKSYVIFNEEHPEYTLNQLLRFLLKMIYVQAINLIFVYIISFLTFYLESFQNLLVGRDEGNTYVLYTVAFVIIFYIAVCAKKARTSFKLIIFIILSSMVIFLFGNLLGLIVLQYPSEQKVIFLVYTILLTSTMIISFILILNFIPTQKFSFEKLVATSTLAQLIIFIIFISIYSEEWGFIVFVWLYHYLYCVFFTYHLILISTGQDRIFKGDENIPLDYMMAGLIAYIGSVCLAIAIVQILTLMLLFESILILCCKTDERYFSIV</sequence>
<evidence type="ECO:0000256" key="1">
    <source>
        <dbReference type="SAM" id="Phobius"/>
    </source>
</evidence>
<dbReference type="OMA" id="ETERFNN"/>
<feature type="transmembrane region" description="Helical" evidence="1">
    <location>
        <begin position="246"/>
        <end position="271"/>
    </location>
</feature>
<keyword evidence="3" id="KW-1185">Reference proteome</keyword>
<gene>
    <name evidence="2" type="ORF">POCTA_138.1.T0510119</name>
</gene>
<dbReference type="Proteomes" id="UP000683925">
    <property type="component" value="Unassembled WGS sequence"/>
</dbReference>
<feature type="transmembrane region" description="Helical" evidence="1">
    <location>
        <begin position="113"/>
        <end position="138"/>
    </location>
</feature>
<organism evidence="2 3">
    <name type="scientific">Paramecium octaurelia</name>
    <dbReference type="NCBI Taxonomy" id="43137"/>
    <lineage>
        <taxon>Eukaryota</taxon>
        <taxon>Sar</taxon>
        <taxon>Alveolata</taxon>
        <taxon>Ciliophora</taxon>
        <taxon>Intramacronucleata</taxon>
        <taxon>Oligohymenophorea</taxon>
        <taxon>Peniculida</taxon>
        <taxon>Parameciidae</taxon>
        <taxon>Paramecium</taxon>
    </lineage>
</organism>
<accession>A0A8S1V0A6</accession>
<dbReference type="OrthoDB" id="309398at2759"/>
<reference evidence="2" key="1">
    <citation type="submission" date="2021-01" db="EMBL/GenBank/DDBJ databases">
        <authorList>
            <consortium name="Genoscope - CEA"/>
            <person name="William W."/>
        </authorList>
    </citation>
    <scope>NUCLEOTIDE SEQUENCE</scope>
</reference>
<protein>
    <submittedName>
        <fullName evidence="2">Uncharacterized protein</fullName>
    </submittedName>
</protein>
<comment type="caution">
    <text evidence="2">The sequence shown here is derived from an EMBL/GenBank/DDBJ whole genome shotgun (WGS) entry which is preliminary data.</text>
</comment>
<evidence type="ECO:0000313" key="2">
    <source>
        <dbReference type="EMBL" id="CAD8168106.1"/>
    </source>
</evidence>
<dbReference type="AlphaFoldDB" id="A0A8S1V0A6"/>
<dbReference type="EMBL" id="CAJJDP010000051">
    <property type="protein sequence ID" value="CAD8168106.1"/>
    <property type="molecule type" value="Genomic_DNA"/>
</dbReference>
<keyword evidence="1" id="KW-1133">Transmembrane helix</keyword>
<feature type="transmembrane region" description="Helical" evidence="1">
    <location>
        <begin position="144"/>
        <end position="166"/>
    </location>
</feature>
<feature type="transmembrane region" description="Helical" evidence="1">
    <location>
        <begin position="203"/>
        <end position="225"/>
    </location>
</feature>
<feature type="transmembrane region" description="Helical" evidence="1">
    <location>
        <begin position="51"/>
        <end position="71"/>
    </location>
</feature>
<proteinExistence type="predicted"/>
<keyword evidence="1" id="KW-0472">Membrane</keyword>
<evidence type="ECO:0000313" key="3">
    <source>
        <dbReference type="Proteomes" id="UP000683925"/>
    </source>
</evidence>
<feature type="transmembrane region" description="Helical" evidence="1">
    <location>
        <begin position="178"/>
        <end position="197"/>
    </location>
</feature>
<name>A0A8S1V0A6_PAROT</name>